<feature type="compositionally biased region" description="Basic and acidic residues" evidence="2">
    <location>
        <begin position="116"/>
        <end position="125"/>
    </location>
</feature>
<feature type="region of interest" description="Disordered" evidence="2">
    <location>
        <begin position="24"/>
        <end position="53"/>
    </location>
</feature>
<name>A0A8T0DYL2_9TREM</name>
<protein>
    <submittedName>
        <fullName evidence="3">Uncharacterized protein</fullName>
    </submittedName>
</protein>
<dbReference type="AlphaFoldDB" id="A0A8T0DYL2"/>
<feature type="region of interest" description="Disordered" evidence="2">
    <location>
        <begin position="116"/>
        <end position="148"/>
    </location>
</feature>
<feature type="compositionally biased region" description="Acidic residues" evidence="2">
    <location>
        <begin position="32"/>
        <end position="53"/>
    </location>
</feature>
<organism evidence="3 4">
    <name type="scientific">Paragonimus westermani</name>
    <dbReference type="NCBI Taxonomy" id="34504"/>
    <lineage>
        <taxon>Eukaryota</taxon>
        <taxon>Metazoa</taxon>
        <taxon>Spiralia</taxon>
        <taxon>Lophotrochozoa</taxon>
        <taxon>Platyhelminthes</taxon>
        <taxon>Trematoda</taxon>
        <taxon>Digenea</taxon>
        <taxon>Plagiorchiida</taxon>
        <taxon>Troglotremata</taxon>
        <taxon>Troglotrematidae</taxon>
        <taxon>Paragonimus</taxon>
    </lineage>
</organism>
<dbReference type="OrthoDB" id="203862at2759"/>
<evidence type="ECO:0000256" key="2">
    <source>
        <dbReference type="SAM" id="MobiDB-lite"/>
    </source>
</evidence>
<sequence length="230" mass="26051">MSLNFNKLFIQDIIARRESSHRTDIAELPKETEEDEGEFGSDEGDSLGLEVGEDLQELGTNLEQEELEKSMENSQKRRLVEAFRELREEIERQTALHAQLNGTMGLFENTRMPRNGRTEEAEKNLKVPSTQTKSSAAQPNSENLVPYSTSFTRPSSLNLGFKTGEEINCVSKSHRKRGTSQTFAVQNVPAAASDHDLSSFKRCERLSKKKERVILTECRAFHHRLPVKNG</sequence>
<evidence type="ECO:0000313" key="4">
    <source>
        <dbReference type="Proteomes" id="UP000699462"/>
    </source>
</evidence>
<evidence type="ECO:0000256" key="1">
    <source>
        <dbReference type="SAM" id="Coils"/>
    </source>
</evidence>
<dbReference type="Proteomes" id="UP000699462">
    <property type="component" value="Unassembled WGS sequence"/>
</dbReference>
<keyword evidence="1" id="KW-0175">Coiled coil</keyword>
<gene>
    <name evidence="3" type="ORF">P879_00056</name>
</gene>
<dbReference type="EMBL" id="JTDF01000376">
    <property type="protein sequence ID" value="KAF8571681.1"/>
    <property type="molecule type" value="Genomic_DNA"/>
</dbReference>
<accession>A0A8T0DYL2</accession>
<feature type="compositionally biased region" description="Polar residues" evidence="2">
    <location>
        <begin position="127"/>
        <end position="148"/>
    </location>
</feature>
<comment type="caution">
    <text evidence="3">The sequence shown here is derived from an EMBL/GenBank/DDBJ whole genome shotgun (WGS) entry which is preliminary data.</text>
</comment>
<feature type="coiled-coil region" evidence="1">
    <location>
        <begin position="55"/>
        <end position="103"/>
    </location>
</feature>
<reference evidence="3 4" key="1">
    <citation type="submission" date="2019-07" db="EMBL/GenBank/DDBJ databases">
        <title>Annotation for the trematode Paragonimus westermani.</title>
        <authorList>
            <person name="Choi Y.-J."/>
        </authorList>
    </citation>
    <scope>NUCLEOTIDE SEQUENCE [LARGE SCALE GENOMIC DNA]</scope>
    <source>
        <strain evidence="3">180907_Pwestermani</strain>
    </source>
</reference>
<keyword evidence="4" id="KW-1185">Reference proteome</keyword>
<proteinExistence type="predicted"/>
<evidence type="ECO:0000313" key="3">
    <source>
        <dbReference type="EMBL" id="KAF8571681.1"/>
    </source>
</evidence>